<dbReference type="InParanoid" id="A0A1D2VLC8"/>
<evidence type="ECO:0000313" key="1">
    <source>
        <dbReference type="EMBL" id="ODV62402.1"/>
    </source>
</evidence>
<name>A0A1D2VLC8_9ASCO</name>
<accession>A0A1D2VLC8</accession>
<dbReference type="GeneID" id="30968074"/>
<protein>
    <submittedName>
        <fullName evidence="1">Uncharacterized protein</fullName>
    </submittedName>
</protein>
<dbReference type="Proteomes" id="UP000095038">
    <property type="component" value="Unassembled WGS sequence"/>
</dbReference>
<dbReference type="EMBL" id="KV454477">
    <property type="protein sequence ID" value="ODV62402.1"/>
    <property type="molecule type" value="Genomic_DNA"/>
</dbReference>
<keyword evidence="2" id="KW-1185">Reference proteome</keyword>
<reference evidence="2" key="1">
    <citation type="submission" date="2016-05" db="EMBL/GenBank/DDBJ databases">
        <title>Comparative genomics of biotechnologically important yeasts.</title>
        <authorList>
            <consortium name="DOE Joint Genome Institute"/>
            <person name="Riley R."/>
            <person name="Haridas S."/>
            <person name="Wolfe K.H."/>
            <person name="Lopes M.R."/>
            <person name="Hittinger C.T."/>
            <person name="Goker M."/>
            <person name="Salamov A."/>
            <person name="Wisecaver J."/>
            <person name="Long T.M."/>
            <person name="Aerts A.L."/>
            <person name="Barry K."/>
            <person name="Choi C."/>
            <person name="Clum A."/>
            <person name="Coughlan A.Y."/>
            <person name="Deshpande S."/>
            <person name="Douglass A.P."/>
            <person name="Hanson S.J."/>
            <person name="Klenk H.-P."/>
            <person name="Labutti K."/>
            <person name="Lapidus A."/>
            <person name="Lindquist E."/>
            <person name="Lipzen A."/>
            <person name="Meier-Kolthoff J.P."/>
            <person name="Ohm R.A."/>
            <person name="Otillar R.P."/>
            <person name="Pangilinan J."/>
            <person name="Peng Y."/>
            <person name="Rokas A."/>
            <person name="Rosa C.A."/>
            <person name="Scheuner C."/>
            <person name="Sibirny A.A."/>
            <person name="Slot J.C."/>
            <person name="Stielow J.B."/>
            <person name="Sun H."/>
            <person name="Kurtzman C.P."/>
            <person name="Blackwell M."/>
            <person name="Grigoriev I.V."/>
            <person name="Jeffries T.W."/>
        </authorList>
    </citation>
    <scope>NUCLEOTIDE SEQUENCE [LARGE SCALE GENOMIC DNA]</scope>
    <source>
        <strain evidence="2">DSM 1968</strain>
    </source>
</reference>
<organism evidence="1 2">
    <name type="scientific">Ascoidea rubescens DSM 1968</name>
    <dbReference type="NCBI Taxonomy" id="1344418"/>
    <lineage>
        <taxon>Eukaryota</taxon>
        <taxon>Fungi</taxon>
        <taxon>Dikarya</taxon>
        <taxon>Ascomycota</taxon>
        <taxon>Saccharomycotina</taxon>
        <taxon>Saccharomycetes</taxon>
        <taxon>Ascoideaceae</taxon>
        <taxon>Ascoidea</taxon>
    </lineage>
</organism>
<gene>
    <name evidence="1" type="ORF">ASCRUDRAFT_79928</name>
</gene>
<proteinExistence type="predicted"/>
<sequence length="60" mass="6671">MDPVWTPKSTRKKLRLVDSDTISESSKVEEHASGCTTRQRIPPHQVAKITQYAAGSIMMA</sequence>
<evidence type="ECO:0000313" key="2">
    <source>
        <dbReference type="Proteomes" id="UP000095038"/>
    </source>
</evidence>
<dbReference type="RefSeq" id="XP_020048709.1">
    <property type="nucleotide sequence ID" value="XM_020194438.1"/>
</dbReference>
<dbReference type="AlphaFoldDB" id="A0A1D2VLC8"/>